<dbReference type="SUPFAM" id="SSF56176">
    <property type="entry name" value="FAD-binding/transporter-associated domain-like"/>
    <property type="match status" value="1"/>
</dbReference>
<dbReference type="SUPFAM" id="SSF48576">
    <property type="entry name" value="Terpenoid synthases"/>
    <property type="match status" value="1"/>
</dbReference>
<dbReference type="Pfam" id="PF01565">
    <property type="entry name" value="FAD_binding_4"/>
    <property type="match status" value="1"/>
</dbReference>
<evidence type="ECO:0000259" key="7">
    <source>
        <dbReference type="PROSITE" id="PS51387"/>
    </source>
</evidence>
<dbReference type="InterPro" id="IPR036318">
    <property type="entry name" value="FAD-bd_PCMH-like_sf"/>
</dbReference>
<dbReference type="PROSITE" id="PS51387">
    <property type="entry name" value="FAD_PCMH"/>
    <property type="match status" value="1"/>
</dbReference>
<evidence type="ECO:0000256" key="1">
    <source>
        <dbReference type="ARBA" id="ARBA00001974"/>
    </source>
</evidence>
<keyword evidence="9" id="KW-1185">Reference proteome</keyword>
<accession>A0ABV9WP91</accession>
<evidence type="ECO:0000313" key="9">
    <source>
        <dbReference type="Proteomes" id="UP001595855"/>
    </source>
</evidence>
<dbReference type="Gene3D" id="3.30.465.10">
    <property type="match status" value="1"/>
</dbReference>
<reference evidence="9" key="1">
    <citation type="journal article" date="2019" name="Int. J. Syst. Evol. Microbiol.">
        <title>The Global Catalogue of Microorganisms (GCM) 10K type strain sequencing project: providing services to taxonomists for standard genome sequencing and annotation.</title>
        <authorList>
            <consortium name="The Broad Institute Genomics Platform"/>
            <consortium name="The Broad Institute Genome Sequencing Center for Infectious Disease"/>
            <person name="Wu L."/>
            <person name="Ma J."/>
        </authorList>
    </citation>
    <scope>NUCLEOTIDE SEQUENCE [LARGE SCALE GENOMIC DNA]</scope>
    <source>
        <strain evidence="9">CGMCC 4.1542</strain>
    </source>
</reference>
<keyword evidence="3" id="KW-0285">Flavoprotein</keyword>
<keyword evidence="6" id="KW-0560">Oxidoreductase</keyword>
<dbReference type="Pfam" id="PF08031">
    <property type="entry name" value="BBE"/>
    <property type="match status" value="1"/>
</dbReference>
<feature type="domain" description="FAD-binding PCMH-type" evidence="7">
    <location>
        <begin position="837"/>
        <end position="1009"/>
    </location>
</feature>
<dbReference type="InterPro" id="IPR012951">
    <property type="entry name" value="BBE"/>
</dbReference>
<keyword evidence="5" id="KW-0274">FAD</keyword>
<dbReference type="InterPro" id="IPR008949">
    <property type="entry name" value="Isoprenoid_synthase_dom_sf"/>
</dbReference>
<evidence type="ECO:0000256" key="4">
    <source>
        <dbReference type="ARBA" id="ARBA00022737"/>
    </source>
</evidence>
<name>A0ABV9WP91_9ACTN</name>
<dbReference type="Proteomes" id="UP001595855">
    <property type="component" value="Unassembled WGS sequence"/>
</dbReference>
<dbReference type="PROSITE" id="PS00862">
    <property type="entry name" value="OX2_COVAL_FAD"/>
    <property type="match status" value="1"/>
</dbReference>
<evidence type="ECO:0000256" key="6">
    <source>
        <dbReference type="ARBA" id="ARBA00023002"/>
    </source>
</evidence>
<dbReference type="InterPro" id="IPR006093">
    <property type="entry name" value="Oxy_OxRdtase_FAD_BS"/>
</dbReference>
<dbReference type="Pfam" id="PF00432">
    <property type="entry name" value="Prenyltrans"/>
    <property type="match status" value="1"/>
</dbReference>
<protein>
    <submittedName>
        <fullName evidence="8">FAD-binding protein</fullName>
    </submittedName>
</protein>
<dbReference type="CDD" id="cd00688">
    <property type="entry name" value="ISOPREN_C2_like"/>
    <property type="match status" value="1"/>
</dbReference>
<comment type="similarity">
    <text evidence="2">Belongs to the oxygen-dependent FAD-linked oxidoreductase family.</text>
</comment>
<proteinExistence type="inferred from homology"/>
<dbReference type="InterPro" id="IPR016169">
    <property type="entry name" value="FAD-bd_PCMH_sub2"/>
</dbReference>
<dbReference type="InterPro" id="IPR006094">
    <property type="entry name" value="Oxid_FAD_bind_N"/>
</dbReference>
<organism evidence="8 9">
    <name type="scientific">Streptomyces lienomycini</name>
    <dbReference type="NCBI Taxonomy" id="284035"/>
    <lineage>
        <taxon>Bacteria</taxon>
        <taxon>Bacillati</taxon>
        <taxon>Actinomycetota</taxon>
        <taxon>Actinomycetes</taxon>
        <taxon>Kitasatosporales</taxon>
        <taxon>Streptomycetaceae</taxon>
        <taxon>Streptomyces</taxon>
    </lineage>
</organism>
<evidence type="ECO:0000313" key="8">
    <source>
        <dbReference type="EMBL" id="MFC5013327.1"/>
    </source>
</evidence>
<dbReference type="RefSeq" id="WP_271413804.1">
    <property type="nucleotide sequence ID" value="NZ_BAAATN010000014.1"/>
</dbReference>
<dbReference type="Pfam" id="PF19086">
    <property type="entry name" value="Terpene_syn_C_2"/>
    <property type="match status" value="1"/>
</dbReference>
<evidence type="ECO:0000256" key="3">
    <source>
        <dbReference type="ARBA" id="ARBA00022630"/>
    </source>
</evidence>
<dbReference type="EMBL" id="JBHSJO010000001">
    <property type="protein sequence ID" value="MFC5013327.1"/>
    <property type="molecule type" value="Genomic_DNA"/>
</dbReference>
<dbReference type="Gene3D" id="1.10.600.10">
    <property type="entry name" value="Farnesyl Diphosphate Synthase"/>
    <property type="match status" value="1"/>
</dbReference>
<evidence type="ECO:0000256" key="2">
    <source>
        <dbReference type="ARBA" id="ARBA00005466"/>
    </source>
</evidence>
<gene>
    <name evidence="8" type="ORF">ACFPRC_00350</name>
</gene>
<dbReference type="InterPro" id="IPR008930">
    <property type="entry name" value="Terpenoid_cyclase/PrenylTrfase"/>
</dbReference>
<dbReference type="PANTHER" id="PTHR42973">
    <property type="entry name" value="BINDING OXIDOREDUCTASE, PUTATIVE (AFU_ORTHOLOGUE AFUA_1G17690)-RELATED"/>
    <property type="match status" value="1"/>
</dbReference>
<dbReference type="Gene3D" id="1.50.10.20">
    <property type="match status" value="1"/>
</dbReference>
<comment type="caution">
    <text evidence="8">The sequence shown here is derived from an EMBL/GenBank/DDBJ whole genome shotgun (WGS) entry which is preliminary data.</text>
</comment>
<dbReference type="Gene3D" id="3.40.462.20">
    <property type="match status" value="1"/>
</dbReference>
<dbReference type="InterPro" id="IPR016166">
    <property type="entry name" value="FAD-bd_PCMH"/>
</dbReference>
<evidence type="ECO:0000256" key="5">
    <source>
        <dbReference type="ARBA" id="ARBA00022827"/>
    </source>
</evidence>
<dbReference type="InterPro" id="IPR001330">
    <property type="entry name" value="Prenyltrans"/>
</dbReference>
<sequence length="1270" mass="136314">MCNPGWVGAERQVRSWAVRHGLVAGEEQKRRLARTGHGRMAGWLVPRAGEAELGLIAQWGAFIALVDDGFDRQGQSPAQTRAALDEFLEVLDGPDGTRHPASAAPLVRALAELWEHTRIVARPGWRRHFLALYRDFAEATCTEIRQRACGERLGLDEYLTLRRRTVTVLPLLAVVERALPVAGELDELRDACADIVGWTNDLRSAAREEDEGAENLVGVLARHHGCNRLQAAAHARGMLAERMDDFDRAAHGERAALIRRVLGGCLAWQRETHRNTCGEAVTSGGHERGLPALVQHLAVAVDAAGHVEDRCGSRVLESALLLSLLRARGREVGERDRLARFLERRRPVASRLDALLIDACLDPAGMAERAPSVAAGLPMAVSSGTAGRGRLKSVMLSTVLHLLCGSALGDSDTVAPVGPGGVTTFTDVHLLSARIIHAHARGRPHAMTDAERERLVSLLSLGRHRVLWEASATTFLLGLHAVRTFRPASPVLDDGLLRLCLAVNADDGVPFLDSQDVWLTAVAGLAFQDETQLARFVPRMADLVASWQAADGGWPFATGMQQTDVDTTTRCMEFLHATDPDRHHETLERATRYLTQIAGPEGGFPTWVCGDTPDLDMTAGAILALAPRAAQHERLLTGALEFVLNAQQTDGTFERSWTVSESSAILRALDALHAVPTADAGLTTRIAEATVRSVARLTATQNADGGWGQLPDELSDVLSTAQAVPVLARHGDPLTVSRAVAYLLAQQDPDGGFTSPPDQVGPRPLPFDYPVLADLHTLSALRAARLPAVPAPVPSGRVRSRTPGPHWSALQTHLRGVLLTPEQAAYEQARLLVNQRFDHIRPQAIAYPADAHDVVEMLRFARTTGVSLALRSGGHSYAGYSTGPGLVIDTSSLSSATVRDGRARFGAGVKGGQAHQTLATAGAGLPLGRCPTIGLAGLTLGGGLSAFTRAWGLACDHLQEAEIVTADGRIRRVHADSPWPDDGLFWALCGGGGGNYGVVTALQFATEDIRDLAFTRFLASWPTSATSAVLRGWTLWNADPATPRTITCAFEQLSDSGMPAQPTVTGTFIGTPDDLDPLLDRLTATVGRPETGRVTVPCDYPRAACEADRWGAGTFGPRVAFAAKSHIVRQHLSPAAATDMASALEQLHAFTGVGGASGLLIDALGGAVNDRPPEATVFPHRNAVGVVQYHSYWHQLTDRAHVDRRTGWLRDVHTAMQPHLGAGGYTNGMDPELTDWPTAYHGRNYPKMQHVKAISDPEGLFTFPQAVTGP</sequence>
<dbReference type="PANTHER" id="PTHR42973:SF39">
    <property type="entry name" value="FAD-BINDING PCMH-TYPE DOMAIN-CONTAINING PROTEIN"/>
    <property type="match status" value="1"/>
</dbReference>
<dbReference type="SUPFAM" id="SSF48239">
    <property type="entry name" value="Terpenoid cyclases/Protein prenyltransferases"/>
    <property type="match status" value="1"/>
</dbReference>
<keyword evidence="4" id="KW-0677">Repeat</keyword>
<dbReference type="InterPro" id="IPR050416">
    <property type="entry name" value="FAD-linked_Oxidoreductase"/>
</dbReference>
<comment type="cofactor">
    <cofactor evidence="1">
        <name>FAD</name>
        <dbReference type="ChEBI" id="CHEBI:57692"/>
    </cofactor>
</comment>